<dbReference type="EMBL" id="MU275862">
    <property type="protein sequence ID" value="KAI0050435.1"/>
    <property type="molecule type" value="Genomic_DNA"/>
</dbReference>
<sequence length="511" mass="58533">MAGHIAIYGDRFSMMRGAVASLKKGSKAQYYPSMPPEHEKYNPLRPVYNYKNLPLRNEHDYRETLEQLSKAKTKAARAKITRDTGVSRMPLCMAMPAFLHPSFFPLDPFHLIYENCMAYIYDVWTVFSSPGEVMHLSSSKARKFGSLVSEAMITLPPVFSGPVRDPFLKRQSQYKIYEWMALLHWYIIPFGTELGFDSTVLANFAKFAEIADFAMAIQPRSKEDLQQLHTLIAQFLKEYERIYVGNDPEKVSRCRLCILQLIHIPTHIEWYGSIRLGSQATVERAIGEIGRKVRSRKAPFANVATIIYERELLRLLLLHVPSLQPQTKDKPKKIFIKEVRILKSDLKKPASKINIFIAAICEHIGQQNLELQQWAKYVLPNKHTLTSELFESLSTNSNIRSSKYFEAKKEGSTTPIFGRAVAFFEVHGTAHKLVVFYPIINLKKSFNRWKGNWSPTIQVCSVSQILHMVGVIEYKDRVHILRKHPGLSMLTPEELGIVESSVDVDTEPDDI</sequence>
<accession>A0ACB8S256</accession>
<name>A0ACB8S256_9AGAM</name>
<gene>
    <name evidence="1" type="ORF">FA95DRAFT_1487309</name>
</gene>
<evidence type="ECO:0000313" key="2">
    <source>
        <dbReference type="Proteomes" id="UP000814033"/>
    </source>
</evidence>
<dbReference type="Proteomes" id="UP000814033">
    <property type="component" value="Unassembled WGS sequence"/>
</dbReference>
<reference evidence="1" key="2">
    <citation type="journal article" date="2022" name="New Phytol.">
        <title>Evolutionary transition to the ectomycorrhizal habit in the genomes of a hyperdiverse lineage of mushroom-forming fungi.</title>
        <authorList>
            <person name="Looney B."/>
            <person name="Miyauchi S."/>
            <person name="Morin E."/>
            <person name="Drula E."/>
            <person name="Courty P.E."/>
            <person name="Kohler A."/>
            <person name="Kuo A."/>
            <person name="LaButti K."/>
            <person name="Pangilinan J."/>
            <person name="Lipzen A."/>
            <person name="Riley R."/>
            <person name="Andreopoulos W."/>
            <person name="He G."/>
            <person name="Johnson J."/>
            <person name="Nolan M."/>
            <person name="Tritt A."/>
            <person name="Barry K.W."/>
            <person name="Grigoriev I.V."/>
            <person name="Nagy L.G."/>
            <person name="Hibbett D."/>
            <person name="Henrissat B."/>
            <person name="Matheny P.B."/>
            <person name="Labbe J."/>
            <person name="Martin F.M."/>
        </authorList>
    </citation>
    <scope>NUCLEOTIDE SEQUENCE</scope>
    <source>
        <strain evidence="1">FP105234-sp</strain>
    </source>
</reference>
<organism evidence="1 2">
    <name type="scientific">Auriscalpium vulgare</name>
    <dbReference type="NCBI Taxonomy" id="40419"/>
    <lineage>
        <taxon>Eukaryota</taxon>
        <taxon>Fungi</taxon>
        <taxon>Dikarya</taxon>
        <taxon>Basidiomycota</taxon>
        <taxon>Agaricomycotina</taxon>
        <taxon>Agaricomycetes</taxon>
        <taxon>Russulales</taxon>
        <taxon>Auriscalpiaceae</taxon>
        <taxon>Auriscalpium</taxon>
    </lineage>
</organism>
<comment type="caution">
    <text evidence="1">The sequence shown here is derived from an EMBL/GenBank/DDBJ whole genome shotgun (WGS) entry which is preliminary data.</text>
</comment>
<reference evidence="1" key="1">
    <citation type="submission" date="2021-02" db="EMBL/GenBank/DDBJ databases">
        <authorList>
            <consortium name="DOE Joint Genome Institute"/>
            <person name="Ahrendt S."/>
            <person name="Looney B.P."/>
            <person name="Miyauchi S."/>
            <person name="Morin E."/>
            <person name="Drula E."/>
            <person name="Courty P.E."/>
            <person name="Chicoki N."/>
            <person name="Fauchery L."/>
            <person name="Kohler A."/>
            <person name="Kuo A."/>
            <person name="Labutti K."/>
            <person name="Pangilinan J."/>
            <person name="Lipzen A."/>
            <person name="Riley R."/>
            <person name="Andreopoulos W."/>
            <person name="He G."/>
            <person name="Johnson J."/>
            <person name="Barry K.W."/>
            <person name="Grigoriev I.V."/>
            <person name="Nagy L."/>
            <person name="Hibbett D."/>
            <person name="Henrissat B."/>
            <person name="Matheny P.B."/>
            <person name="Labbe J."/>
            <person name="Martin F."/>
        </authorList>
    </citation>
    <scope>NUCLEOTIDE SEQUENCE</scope>
    <source>
        <strain evidence="1">FP105234-sp</strain>
    </source>
</reference>
<keyword evidence="2" id="KW-1185">Reference proteome</keyword>
<evidence type="ECO:0000313" key="1">
    <source>
        <dbReference type="EMBL" id="KAI0050435.1"/>
    </source>
</evidence>
<protein>
    <submittedName>
        <fullName evidence="1">Uncharacterized protein</fullName>
    </submittedName>
</protein>
<proteinExistence type="predicted"/>